<dbReference type="InterPro" id="IPR036770">
    <property type="entry name" value="Ankyrin_rpt-contain_sf"/>
</dbReference>
<dbReference type="Proteomes" id="UP001558713">
    <property type="component" value="Unassembled WGS sequence"/>
</dbReference>
<dbReference type="GO" id="GO:0050832">
    <property type="term" value="P:defense response to fungus"/>
    <property type="evidence" value="ECO:0007669"/>
    <property type="project" value="UniProtKB-ARBA"/>
</dbReference>
<dbReference type="InterPro" id="IPR057250">
    <property type="entry name" value="Znf_C2HC_NPR-type"/>
</dbReference>
<keyword evidence="11" id="KW-0539">Nucleus</keyword>
<dbReference type="InterPro" id="IPR021094">
    <property type="entry name" value="NPR1/NIM1-like_C"/>
</dbReference>
<keyword evidence="10 13" id="KW-0040">ANK repeat</keyword>
<dbReference type="PROSITE" id="PS50097">
    <property type="entry name" value="BTB"/>
    <property type="match status" value="1"/>
</dbReference>
<dbReference type="CDD" id="cd18310">
    <property type="entry name" value="BTB_POZ_NPR_plant"/>
    <property type="match status" value="1"/>
</dbReference>
<evidence type="ECO:0000256" key="11">
    <source>
        <dbReference type="ARBA" id="ARBA00023242"/>
    </source>
</evidence>
<feature type="domain" description="BTB" evidence="16">
    <location>
        <begin position="60"/>
        <end position="135"/>
    </location>
</feature>
<dbReference type="GO" id="GO:0005634">
    <property type="term" value="C:nucleus"/>
    <property type="evidence" value="ECO:0007669"/>
    <property type="project" value="UniProtKB-SubCell"/>
</dbReference>
<dbReference type="GO" id="GO:0009626">
    <property type="term" value="P:plant-type hypersensitive response"/>
    <property type="evidence" value="ECO:0007669"/>
    <property type="project" value="UniProtKB-KW"/>
</dbReference>
<dbReference type="PANTHER" id="PTHR46475:SF2">
    <property type="entry name" value="REGULATORY PROTEIN NPR3"/>
    <property type="match status" value="1"/>
</dbReference>
<reference evidence="18 19" key="1">
    <citation type="submission" date="2024-04" db="EMBL/GenBank/DDBJ databases">
        <title>Genome assembly C_amara_ONT_v2.</title>
        <authorList>
            <person name="Yant L."/>
            <person name="Moore C."/>
            <person name="Slenker M."/>
        </authorList>
    </citation>
    <scope>NUCLEOTIDE SEQUENCE [LARGE SCALE GENOMIC DNA]</scope>
    <source>
        <tissue evidence="18">Leaf</tissue>
    </source>
</reference>
<dbReference type="InterPro" id="IPR000210">
    <property type="entry name" value="BTB/POZ_dom"/>
</dbReference>
<keyword evidence="9" id="KW-0862">Zinc</keyword>
<dbReference type="PROSITE" id="PS52046">
    <property type="entry name" value="ZF_C2HC_NPR"/>
    <property type="match status" value="1"/>
</dbReference>
<keyword evidence="6 14" id="KW-0863">Zinc-finger</keyword>
<evidence type="ECO:0000259" key="16">
    <source>
        <dbReference type="PROSITE" id="PS50097"/>
    </source>
</evidence>
<dbReference type="GO" id="GO:0042803">
    <property type="term" value="F:protein homodimerization activity"/>
    <property type="evidence" value="ECO:0007669"/>
    <property type="project" value="UniProtKB-ARBA"/>
</dbReference>
<evidence type="ECO:0000256" key="13">
    <source>
        <dbReference type="PROSITE-ProRule" id="PRU00023"/>
    </source>
</evidence>
<evidence type="ECO:0000256" key="6">
    <source>
        <dbReference type="ARBA" id="ARBA00022771"/>
    </source>
</evidence>
<evidence type="ECO:0000256" key="15">
    <source>
        <dbReference type="SAM" id="MobiDB-lite"/>
    </source>
</evidence>
<gene>
    <name evidence="18" type="ORF">V5N11_004485</name>
</gene>
<keyword evidence="7" id="KW-0833">Ubl conjugation pathway</keyword>
<dbReference type="SMART" id="SM00225">
    <property type="entry name" value="BTB"/>
    <property type="match status" value="1"/>
</dbReference>
<dbReference type="InterPro" id="IPR044292">
    <property type="entry name" value="NPR"/>
</dbReference>
<dbReference type="PANTHER" id="PTHR46475">
    <property type="entry name" value="REGULATORY PROTEIN NPR3"/>
    <property type="match status" value="1"/>
</dbReference>
<protein>
    <submittedName>
        <fullName evidence="18">Regulatory protein NPR3</fullName>
    </submittedName>
</protein>
<evidence type="ECO:0000256" key="4">
    <source>
        <dbReference type="ARBA" id="ARBA00022723"/>
    </source>
</evidence>
<dbReference type="GO" id="GO:0009751">
    <property type="term" value="P:response to salicylic acid"/>
    <property type="evidence" value="ECO:0007669"/>
    <property type="project" value="UniProtKB-ARBA"/>
</dbReference>
<dbReference type="GO" id="GO:0008270">
    <property type="term" value="F:zinc ion binding"/>
    <property type="evidence" value="ECO:0007669"/>
    <property type="project" value="UniProtKB-KW"/>
</dbReference>
<dbReference type="PROSITE" id="PS50297">
    <property type="entry name" value="ANK_REP_REGION"/>
    <property type="match status" value="1"/>
</dbReference>
<keyword evidence="5" id="KW-0677">Repeat</keyword>
<comment type="similarity">
    <text evidence="12">Belongs to the plant 'ANKYRIN-BTB/POZ' family. 'NPR1-like' subfamily.</text>
</comment>
<dbReference type="InterPro" id="IPR024228">
    <property type="entry name" value="NPR_central_dom"/>
</dbReference>
<keyword evidence="8" id="KW-0611">Plant defense</keyword>
<evidence type="ECO:0000259" key="17">
    <source>
        <dbReference type="PROSITE" id="PS52046"/>
    </source>
</evidence>
<dbReference type="SMART" id="SM00248">
    <property type="entry name" value="ANK"/>
    <property type="match status" value="2"/>
</dbReference>
<dbReference type="InterPro" id="IPR002110">
    <property type="entry name" value="Ankyrin_rpt"/>
</dbReference>
<evidence type="ECO:0000256" key="9">
    <source>
        <dbReference type="ARBA" id="ARBA00022833"/>
    </source>
</evidence>
<feature type="domain" description="C2HC NPR-type" evidence="17">
    <location>
        <begin position="138"/>
        <end position="152"/>
    </location>
</feature>
<evidence type="ECO:0000256" key="8">
    <source>
        <dbReference type="ARBA" id="ARBA00022821"/>
    </source>
</evidence>
<dbReference type="FunFam" id="3.30.710.10:FF:000110">
    <property type="entry name" value="Regulatory protein NPR3"/>
    <property type="match status" value="1"/>
</dbReference>
<feature type="repeat" description="ANK" evidence="13">
    <location>
        <begin position="324"/>
        <end position="356"/>
    </location>
</feature>
<dbReference type="GO" id="GO:0010112">
    <property type="term" value="P:regulation of systemic acquired resistance"/>
    <property type="evidence" value="ECO:0007669"/>
    <property type="project" value="UniProtKB-ARBA"/>
</dbReference>
<comment type="caution">
    <text evidence="18">The sequence shown here is derived from an EMBL/GenBank/DDBJ whole genome shotgun (WGS) entry which is preliminary data.</text>
</comment>
<comment type="subcellular location">
    <subcellularLocation>
        <location evidence="1">Nucleus</location>
    </subcellularLocation>
</comment>
<evidence type="ECO:0000256" key="5">
    <source>
        <dbReference type="ARBA" id="ARBA00022737"/>
    </source>
</evidence>
<accession>A0ABD1C3F8</accession>
<evidence type="ECO:0000256" key="1">
    <source>
        <dbReference type="ARBA" id="ARBA00004123"/>
    </source>
</evidence>
<dbReference type="GO" id="GO:1901149">
    <property type="term" value="F:salicylic acid binding"/>
    <property type="evidence" value="ECO:0007669"/>
    <property type="project" value="UniProtKB-ARBA"/>
</dbReference>
<dbReference type="PROSITE" id="PS50088">
    <property type="entry name" value="ANK_REPEAT"/>
    <property type="match status" value="1"/>
</dbReference>
<evidence type="ECO:0000256" key="10">
    <source>
        <dbReference type="ARBA" id="ARBA00023043"/>
    </source>
</evidence>
<evidence type="ECO:0000256" key="14">
    <source>
        <dbReference type="PROSITE-ProRule" id="PRU01391"/>
    </source>
</evidence>
<dbReference type="Gene3D" id="1.25.40.20">
    <property type="entry name" value="Ankyrin repeat-containing domain"/>
    <property type="match status" value="1"/>
</dbReference>
<evidence type="ECO:0000313" key="19">
    <source>
        <dbReference type="Proteomes" id="UP001558713"/>
    </source>
</evidence>
<name>A0ABD1C3F8_CARAN</name>
<evidence type="ECO:0000256" key="2">
    <source>
        <dbReference type="ARBA" id="ARBA00004906"/>
    </source>
</evidence>
<sequence length="582" mass="65875">MATLTEPSSSLSFTSSHFSYGSIGSNHFSSNSASNLEVVSLSKLSSNLEQLLSNPDCDYSDAEIIVDGVPVGVHRCILAARSKFFQELFKKEKKNLKTEKPKYQLKEMLPYGAVGYEAFCYFLSYIYTGRLKPFPLEVSTCVDSVCAHDSCRPAIDFVVELMYASFILQVPELVSSFQRRLCNFVERSLVENVLPILLVAFNCKLTQLLDQCIERVARSDLYRFCIEKEVPTKVAEKIKQLRLKSQQDEETSPKISDQMLERIGKILKALDSDDVELVKLLLTESDITLHEANGLHYSVVYSDPKVVAEILALNMGDVNYRNSRGYTVLHFAAMRKEPSIIISLLKKGANASEFTCDGRSAFTILRRLTNKKDYHTKTAKGRESSKARLCIDMLEREMRRNPMVLDTPMCSLSMPEDLQMRLLYLEKRVGLAQLFFPTEAKVAMEIANVEGTSEFTGLLLPLNGLAGNLSQVDLNETPHMQTKRLLTRMEALMKTVETGRRYFPYGSEVLDKYTEEFIDEDILDEKGSPQERRLKRMRYRELKDDVQKAYSKDKESKIARSCLSASSSPSSSSLRDGLNNTT</sequence>
<dbReference type="Gene3D" id="3.30.710.10">
    <property type="entry name" value="Potassium Channel Kv1.1, Chain A"/>
    <property type="match status" value="1"/>
</dbReference>
<dbReference type="FunFam" id="1.25.40.20:FF:000123">
    <property type="entry name" value="regulatory protein NPR3-like"/>
    <property type="match status" value="1"/>
</dbReference>
<dbReference type="Pfam" id="PF12313">
    <property type="entry name" value="NPR1_like_C"/>
    <property type="match status" value="1"/>
</dbReference>
<dbReference type="InterPro" id="IPR011333">
    <property type="entry name" value="SKP1/BTB/POZ_sf"/>
</dbReference>
<evidence type="ECO:0000256" key="3">
    <source>
        <dbReference type="ARBA" id="ARBA00022667"/>
    </source>
</evidence>
<proteinExistence type="inferred from homology"/>
<organism evidence="18 19">
    <name type="scientific">Cardamine amara subsp. amara</name>
    <dbReference type="NCBI Taxonomy" id="228776"/>
    <lineage>
        <taxon>Eukaryota</taxon>
        <taxon>Viridiplantae</taxon>
        <taxon>Streptophyta</taxon>
        <taxon>Embryophyta</taxon>
        <taxon>Tracheophyta</taxon>
        <taxon>Spermatophyta</taxon>
        <taxon>Magnoliopsida</taxon>
        <taxon>eudicotyledons</taxon>
        <taxon>Gunneridae</taxon>
        <taxon>Pentapetalae</taxon>
        <taxon>rosids</taxon>
        <taxon>malvids</taxon>
        <taxon>Brassicales</taxon>
        <taxon>Brassicaceae</taxon>
        <taxon>Cardamineae</taxon>
        <taxon>Cardamine</taxon>
    </lineage>
</organism>
<evidence type="ECO:0000313" key="18">
    <source>
        <dbReference type="EMBL" id="KAL1223945.1"/>
    </source>
</evidence>
<dbReference type="Pfam" id="PF11900">
    <property type="entry name" value="DUF3420"/>
    <property type="match status" value="1"/>
</dbReference>
<keyword evidence="19" id="KW-1185">Reference proteome</keyword>
<dbReference type="Pfam" id="PF00651">
    <property type="entry name" value="BTB"/>
    <property type="match status" value="1"/>
</dbReference>
<evidence type="ECO:0000256" key="12">
    <source>
        <dbReference type="ARBA" id="ARBA00044947"/>
    </source>
</evidence>
<keyword evidence="3" id="KW-0381">Hypersensitive response</keyword>
<keyword evidence="4" id="KW-0479">Metal-binding</keyword>
<dbReference type="GO" id="GO:0009627">
    <property type="term" value="P:systemic acquired resistance"/>
    <property type="evidence" value="ECO:0007669"/>
    <property type="project" value="UniProtKB-ARBA"/>
</dbReference>
<feature type="compositionally biased region" description="Low complexity" evidence="15">
    <location>
        <begin position="561"/>
        <end position="573"/>
    </location>
</feature>
<comment type="pathway">
    <text evidence="2">Protein modification; protein ubiquitination.</text>
</comment>
<comment type="caution">
    <text evidence="14">Lacks conserved residue(s) required for the propagation of feature annotation.</text>
</comment>
<dbReference type="Pfam" id="PF12796">
    <property type="entry name" value="Ank_2"/>
    <property type="match status" value="1"/>
</dbReference>
<feature type="region of interest" description="Disordered" evidence="15">
    <location>
        <begin position="550"/>
        <end position="582"/>
    </location>
</feature>
<dbReference type="EMBL" id="JBANAX010000059">
    <property type="protein sequence ID" value="KAL1223945.1"/>
    <property type="molecule type" value="Genomic_DNA"/>
</dbReference>
<dbReference type="SUPFAM" id="SSF54695">
    <property type="entry name" value="POZ domain"/>
    <property type="match status" value="1"/>
</dbReference>
<dbReference type="SUPFAM" id="SSF48403">
    <property type="entry name" value="Ankyrin repeat"/>
    <property type="match status" value="1"/>
</dbReference>
<evidence type="ECO:0000256" key="7">
    <source>
        <dbReference type="ARBA" id="ARBA00022786"/>
    </source>
</evidence>
<dbReference type="GO" id="GO:0042742">
    <property type="term" value="P:defense response to bacterium"/>
    <property type="evidence" value="ECO:0007669"/>
    <property type="project" value="UniProtKB-ARBA"/>
</dbReference>
<dbReference type="AlphaFoldDB" id="A0ABD1C3F8"/>